<proteinExistence type="predicted"/>
<organism evidence="1 2">
    <name type="scientific">Paraburkholderia fungorum</name>
    <dbReference type="NCBI Taxonomy" id="134537"/>
    <lineage>
        <taxon>Bacteria</taxon>
        <taxon>Pseudomonadati</taxon>
        <taxon>Pseudomonadota</taxon>
        <taxon>Betaproteobacteria</taxon>
        <taxon>Burkholderiales</taxon>
        <taxon>Burkholderiaceae</taxon>
        <taxon>Paraburkholderia</taxon>
    </lineage>
</organism>
<dbReference type="Proteomes" id="UP001246473">
    <property type="component" value="Unassembled WGS sequence"/>
</dbReference>
<evidence type="ECO:0000313" key="1">
    <source>
        <dbReference type="EMBL" id="MDT8838302.1"/>
    </source>
</evidence>
<accession>A0AAP5UVI4</accession>
<comment type="caution">
    <text evidence="1">The sequence shown here is derived from an EMBL/GenBank/DDBJ whole genome shotgun (WGS) entry which is preliminary data.</text>
</comment>
<sequence>MSMALCEVLFKQSADSRLEKLRDIHGCHGLTLSLANAVKSTDTLEESAQALRAKPQTASDGSARGTFEVWRKSSREWPIVGRYYQTMPGSYTQTMMPQALLTGADVEPDRYSSAGRTLLDVLKGLPHMVEFLQIYGIFPDLVRATCTAQRPSQDADPMLNILVHPTPAPLLNSFMDLVSFAPRGVHRVIVSDFPQGVGLTFPHGLDTPGQIPWAICPDLENAWLATRKESLNEFGLLYVALHIAGNFARYYPDKWLAHIEASSPLALAIDRLTEITFERAPLLLVGELSQRCFVPAS</sequence>
<gene>
    <name evidence="1" type="ORF">ParKJ_12845</name>
</gene>
<protein>
    <submittedName>
        <fullName evidence="1">Uncharacterized protein</fullName>
    </submittedName>
</protein>
<dbReference type="EMBL" id="JANSLM010000004">
    <property type="protein sequence ID" value="MDT8838302.1"/>
    <property type="molecule type" value="Genomic_DNA"/>
</dbReference>
<name>A0AAP5UVI4_9BURK</name>
<reference evidence="1" key="1">
    <citation type="submission" date="2022-08" db="EMBL/GenBank/DDBJ databases">
        <authorList>
            <person name="Kim S.-J."/>
        </authorList>
    </citation>
    <scope>NUCLEOTIDE SEQUENCE</scope>
    <source>
        <strain evidence="1">KJ</strain>
    </source>
</reference>
<evidence type="ECO:0000313" key="2">
    <source>
        <dbReference type="Proteomes" id="UP001246473"/>
    </source>
</evidence>
<dbReference type="AlphaFoldDB" id="A0AAP5UVI4"/>